<accession>A0A8X6Q6J8</accession>
<name>A0A8X6Q6J8_NEPPI</name>
<sequence length="86" mass="9759">MPRRGKSMSTRLPDMDNRSGDKTESKVRSLPSLSTLFAEGNKKYEWINTTIVYLRDSQNKKIKMRAILDRAAQPNFITTNVAKALG</sequence>
<dbReference type="EMBL" id="BMAW01123843">
    <property type="protein sequence ID" value="GFU05120.1"/>
    <property type="molecule type" value="Genomic_DNA"/>
</dbReference>
<keyword evidence="4" id="KW-1185">Reference proteome</keyword>
<comment type="caution">
    <text evidence="3">The sequence shown here is derived from an EMBL/GenBank/DDBJ whole genome shotgun (WGS) entry which is preliminary data.</text>
</comment>
<organism evidence="3 4">
    <name type="scientific">Nephila pilipes</name>
    <name type="common">Giant wood spider</name>
    <name type="synonym">Nephila maculata</name>
    <dbReference type="NCBI Taxonomy" id="299642"/>
    <lineage>
        <taxon>Eukaryota</taxon>
        <taxon>Metazoa</taxon>
        <taxon>Ecdysozoa</taxon>
        <taxon>Arthropoda</taxon>
        <taxon>Chelicerata</taxon>
        <taxon>Arachnida</taxon>
        <taxon>Araneae</taxon>
        <taxon>Araneomorphae</taxon>
        <taxon>Entelegynae</taxon>
        <taxon>Araneoidea</taxon>
        <taxon>Nephilidae</taxon>
        <taxon>Nephila</taxon>
    </lineage>
</organism>
<dbReference type="Proteomes" id="UP000887013">
    <property type="component" value="Unassembled WGS sequence"/>
</dbReference>
<dbReference type="AlphaFoldDB" id="A0A8X6Q6J8"/>
<evidence type="ECO:0000313" key="3">
    <source>
        <dbReference type="EMBL" id="GFU05120.1"/>
    </source>
</evidence>
<evidence type="ECO:0000313" key="4">
    <source>
        <dbReference type="Proteomes" id="UP000887013"/>
    </source>
</evidence>
<reference evidence="3" key="1">
    <citation type="submission" date="2020-08" db="EMBL/GenBank/DDBJ databases">
        <title>Multicomponent nature underlies the extraordinary mechanical properties of spider dragline silk.</title>
        <authorList>
            <person name="Kono N."/>
            <person name="Nakamura H."/>
            <person name="Mori M."/>
            <person name="Yoshida Y."/>
            <person name="Ohtoshi R."/>
            <person name="Malay A.D."/>
            <person name="Moran D.A.P."/>
            <person name="Tomita M."/>
            <person name="Numata K."/>
            <person name="Arakawa K."/>
        </authorList>
    </citation>
    <scope>NUCLEOTIDE SEQUENCE</scope>
</reference>
<feature type="region of interest" description="Disordered" evidence="1">
    <location>
        <begin position="1"/>
        <end position="28"/>
    </location>
</feature>
<dbReference type="EMBL" id="BMAW01044340">
    <property type="protein sequence ID" value="GFS44102.1"/>
    <property type="molecule type" value="Genomic_DNA"/>
</dbReference>
<gene>
    <name evidence="3" type="ORF">NPIL_318381</name>
    <name evidence="2" type="ORF">NPIL_506361</name>
</gene>
<proteinExistence type="predicted"/>
<evidence type="ECO:0000256" key="1">
    <source>
        <dbReference type="SAM" id="MobiDB-lite"/>
    </source>
</evidence>
<feature type="compositionally biased region" description="Basic and acidic residues" evidence="1">
    <location>
        <begin position="13"/>
        <end position="27"/>
    </location>
</feature>
<evidence type="ECO:0000313" key="2">
    <source>
        <dbReference type="EMBL" id="GFS44102.1"/>
    </source>
</evidence>
<protein>
    <submittedName>
        <fullName evidence="3">Uncharacterized protein</fullName>
    </submittedName>
</protein>